<dbReference type="AlphaFoldDB" id="A0A6J5XX82"/>
<keyword evidence="3" id="KW-1185">Reference proteome</keyword>
<accession>A0A6J5XX82</accession>
<sequence length="89" mass="10393">MPFVSLKWPTASKRDIGMIEHILSKIAEEDHFFKTMLDFSNMFKEGLISELEYARRKKEKEEEARTNMAGGRAMTDATRRQLESRAPQQ</sequence>
<evidence type="ECO:0000313" key="3">
    <source>
        <dbReference type="Proteomes" id="UP000507245"/>
    </source>
</evidence>
<organism evidence="2 3">
    <name type="scientific">Prunus armeniaca</name>
    <name type="common">Apricot</name>
    <name type="synonym">Armeniaca vulgaris</name>
    <dbReference type="NCBI Taxonomy" id="36596"/>
    <lineage>
        <taxon>Eukaryota</taxon>
        <taxon>Viridiplantae</taxon>
        <taxon>Streptophyta</taxon>
        <taxon>Embryophyta</taxon>
        <taxon>Tracheophyta</taxon>
        <taxon>Spermatophyta</taxon>
        <taxon>Magnoliopsida</taxon>
        <taxon>eudicotyledons</taxon>
        <taxon>Gunneridae</taxon>
        <taxon>Pentapetalae</taxon>
        <taxon>rosids</taxon>
        <taxon>fabids</taxon>
        <taxon>Rosales</taxon>
        <taxon>Rosaceae</taxon>
        <taxon>Amygdaloideae</taxon>
        <taxon>Amygdaleae</taxon>
        <taxon>Prunus</taxon>
    </lineage>
</organism>
<name>A0A6J5XX82_PRUAR</name>
<feature type="region of interest" description="Disordered" evidence="1">
    <location>
        <begin position="57"/>
        <end position="89"/>
    </location>
</feature>
<reference evidence="3" key="1">
    <citation type="journal article" date="2020" name="Genome Biol.">
        <title>Gamete binning: chromosome-level and haplotype-resolved genome assembly enabled by high-throughput single-cell sequencing of gamete genomes.</title>
        <authorList>
            <person name="Campoy J.A."/>
            <person name="Sun H."/>
            <person name="Goel M."/>
            <person name="Jiao W.-B."/>
            <person name="Folz-Donahue K."/>
            <person name="Wang N."/>
            <person name="Rubio M."/>
            <person name="Liu C."/>
            <person name="Kukat C."/>
            <person name="Ruiz D."/>
            <person name="Huettel B."/>
            <person name="Schneeberger K."/>
        </authorList>
    </citation>
    <scope>NUCLEOTIDE SEQUENCE [LARGE SCALE GENOMIC DNA]</scope>
    <source>
        <strain evidence="3">cv. Rojo Pasion</strain>
    </source>
</reference>
<evidence type="ECO:0000256" key="1">
    <source>
        <dbReference type="SAM" id="MobiDB-lite"/>
    </source>
</evidence>
<dbReference type="EMBL" id="CAEKKB010000007">
    <property type="protein sequence ID" value="CAB4316415.1"/>
    <property type="molecule type" value="Genomic_DNA"/>
</dbReference>
<dbReference type="Proteomes" id="UP000507245">
    <property type="component" value="Unassembled WGS sequence"/>
</dbReference>
<proteinExistence type="predicted"/>
<protein>
    <submittedName>
        <fullName evidence="2">Uncharacterized protein</fullName>
    </submittedName>
</protein>
<evidence type="ECO:0000313" key="2">
    <source>
        <dbReference type="EMBL" id="CAB4316415.1"/>
    </source>
</evidence>
<gene>
    <name evidence="2" type="ORF">ORAREDHAP_LOCUS41794</name>
</gene>